<dbReference type="Gene3D" id="3.40.50.720">
    <property type="entry name" value="NAD(P)-binding Rossmann-like Domain"/>
    <property type="match status" value="1"/>
</dbReference>
<organism evidence="3 4">
    <name type="scientific">Tetraparma gracilis</name>
    <dbReference type="NCBI Taxonomy" id="2962635"/>
    <lineage>
        <taxon>Eukaryota</taxon>
        <taxon>Sar</taxon>
        <taxon>Stramenopiles</taxon>
        <taxon>Ochrophyta</taxon>
        <taxon>Bolidophyceae</taxon>
        <taxon>Parmales</taxon>
        <taxon>Triparmaceae</taxon>
        <taxon>Tetraparma</taxon>
    </lineage>
</organism>
<evidence type="ECO:0000256" key="1">
    <source>
        <dbReference type="ARBA" id="ARBA00022857"/>
    </source>
</evidence>
<accession>A0ABQ6MU67</accession>
<dbReference type="InterPro" id="IPR051034">
    <property type="entry name" value="Mito_Enoyl-ACP_Reductase"/>
</dbReference>
<feature type="non-terminal residue" evidence="3">
    <location>
        <position position="1"/>
    </location>
</feature>
<keyword evidence="4" id="KW-1185">Reference proteome</keyword>
<sequence length="185" mass="19981">PPTPPNRYQATVVLVVRRKDLDDAAWSLEKSRLASSYGASLVLSEEEVSRTPPKRLISSLRSLGSGRVPLLLDAVGGKVPSLLALALSEGATCVTYGGLSRQATSVRAGTSIFQDVSFRGFWLSRWTNRAENRAARVEMLGELARMAASGALKLPQVRAFQLEEFEAALGNVGNGEKTAFDCDRE</sequence>
<dbReference type="InterPro" id="IPR036291">
    <property type="entry name" value="NAD(P)-bd_dom_sf"/>
</dbReference>
<evidence type="ECO:0000256" key="2">
    <source>
        <dbReference type="ARBA" id="ARBA00023002"/>
    </source>
</evidence>
<keyword evidence="2" id="KW-0560">Oxidoreductase</keyword>
<dbReference type="EMBL" id="BRYB01001754">
    <property type="protein sequence ID" value="GMI32875.1"/>
    <property type="molecule type" value="Genomic_DNA"/>
</dbReference>
<evidence type="ECO:0000313" key="3">
    <source>
        <dbReference type="EMBL" id="GMI32875.1"/>
    </source>
</evidence>
<protein>
    <recommendedName>
        <fullName evidence="5">Alcohol dehydrogenase-like C-terminal domain-containing protein</fullName>
    </recommendedName>
</protein>
<dbReference type="Pfam" id="PF13602">
    <property type="entry name" value="ADH_zinc_N_2"/>
    <property type="match status" value="1"/>
</dbReference>
<evidence type="ECO:0008006" key="5">
    <source>
        <dbReference type="Google" id="ProtNLM"/>
    </source>
</evidence>
<keyword evidence="1" id="KW-0521">NADP</keyword>
<dbReference type="Gene3D" id="3.90.180.10">
    <property type="entry name" value="Medium-chain alcohol dehydrogenases, catalytic domain"/>
    <property type="match status" value="1"/>
</dbReference>
<dbReference type="PANTHER" id="PTHR43981">
    <property type="entry name" value="ENOYL-[ACYL-CARRIER-PROTEIN] REDUCTASE, MITOCHONDRIAL"/>
    <property type="match status" value="1"/>
</dbReference>
<name>A0ABQ6MU67_9STRA</name>
<dbReference type="PANTHER" id="PTHR43981:SF2">
    <property type="entry name" value="ENOYL-[ACYL-CARRIER-PROTEIN] REDUCTASE, MITOCHONDRIAL"/>
    <property type="match status" value="1"/>
</dbReference>
<comment type="caution">
    <text evidence="3">The sequence shown here is derived from an EMBL/GenBank/DDBJ whole genome shotgun (WGS) entry which is preliminary data.</text>
</comment>
<gene>
    <name evidence="3" type="ORF">TeGR_g12995</name>
</gene>
<evidence type="ECO:0000313" key="4">
    <source>
        <dbReference type="Proteomes" id="UP001165060"/>
    </source>
</evidence>
<reference evidence="3 4" key="1">
    <citation type="journal article" date="2023" name="Commun. Biol.">
        <title>Genome analysis of Parmales, the sister group of diatoms, reveals the evolutionary specialization of diatoms from phago-mixotrophs to photoautotrophs.</title>
        <authorList>
            <person name="Ban H."/>
            <person name="Sato S."/>
            <person name="Yoshikawa S."/>
            <person name="Yamada K."/>
            <person name="Nakamura Y."/>
            <person name="Ichinomiya M."/>
            <person name="Sato N."/>
            <person name="Blanc-Mathieu R."/>
            <person name="Endo H."/>
            <person name="Kuwata A."/>
            <person name="Ogata H."/>
        </authorList>
    </citation>
    <scope>NUCLEOTIDE SEQUENCE [LARGE SCALE GENOMIC DNA]</scope>
</reference>
<dbReference type="SUPFAM" id="SSF51735">
    <property type="entry name" value="NAD(P)-binding Rossmann-fold domains"/>
    <property type="match status" value="1"/>
</dbReference>
<dbReference type="Proteomes" id="UP001165060">
    <property type="component" value="Unassembled WGS sequence"/>
</dbReference>
<proteinExistence type="predicted"/>